<dbReference type="PROSITE" id="PS50928">
    <property type="entry name" value="ABC_TM1"/>
    <property type="match status" value="2"/>
</dbReference>
<dbReference type="SUPFAM" id="SSF161098">
    <property type="entry name" value="MetI-like"/>
    <property type="match status" value="2"/>
</dbReference>
<organism evidence="7 8">
    <name type="scientific">Paraburkholderia ultramafica</name>
    <dbReference type="NCBI Taxonomy" id="1544867"/>
    <lineage>
        <taxon>Bacteria</taxon>
        <taxon>Pseudomonadati</taxon>
        <taxon>Pseudomonadota</taxon>
        <taxon>Betaproteobacteria</taxon>
        <taxon>Burkholderiales</taxon>
        <taxon>Burkholderiaceae</taxon>
        <taxon>Paraburkholderia</taxon>
    </lineage>
</organism>
<feature type="transmembrane region" description="Helical" evidence="5">
    <location>
        <begin position="139"/>
        <end position="158"/>
    </location>
</feature>
<feature type="transmembrane region" description="Helical" evidence="5">
    <location>
        <begin position="218"/>
        <end position="237"/>
    </location>
</feature>
<dbReference type="InterPro" id="IPR035906">
    <property type="entry name" value="MetI-like_sf"/>
</dbReference>
<feature type="domain" description="ABC transmembrane type-1" evidence="6">
    <location>
        <begin position="378"/>
        <end position="569"/>
    </location>
</feature>
<keyword evidence="5" id="KW-0813">Transport</keyword>
<comment type="similarity">
    <text evidence="5">Belongs to the binding-protein-dependent transport system permease family.</text>
</comment>
<evidence type="ECO:0000313" key="8">
    <source>
        <dbReference type="Proteomes" id="UP000494365"/>
    </source>
</evidence>
<feature type="transmembrane region" description="Helical" evidence="5">
    <location>
        <begin position="25"/>
        <end position="43"/>
    </location>
</feature>
<name>A0A6S7B748_9BURK</name>
<evidence type="ECO:0000256" key="5">
    <source>
        <dbReference type="RuleBase" id="RU363032"/>
    </source>
</evidence>
<evidence type="ECO:0000256" key="3">
    <source>
        <dbReference type="ARBA" id="ARBA00022989"/>
    </source>
</evidence>
<feature type="transmembrane region" description="Helical" evidence="5">
    <location>
        <begin position="112"/>
        <end position="132"/>
    </location>
</feature>
<evidence type="ECO:0000256" key="4">
    <source>
        <dbReference type="ARBA" id="ARBA00023136"/>
    </source>
</evidence>
<reference evidence="7 8" key="1">
    <citation type="submission" date="2020-04" db="EMBL/GenBank/DDBJ databases">
        <authorList>
            <person name="De Canck E."/>
        </authorList>
    </citation>
    <scope>NUCLEOTIDE SEQUENCE [LARGE SCALE GENOMIC DNA]</scope>
    <source>
        <strain evidence="7 8">LMG 28614</strain>
    </source>
</reference>
<feature type="domain" description="ABC transmembrane type-1" evidence="6">
    <location>
        <begin position="68"/>
        <end position="259"/>
    </location>
</feature>
<feature type="transmembrane region" description="Helical" evidence="5">
    <location>
        <begin position="417"/>
        <end position="439"/>
    </location>
</feature>
<dbReference type="RefSeq" id="WP_175150348.1">
    <property type="nucleotide sequence ID" value="NZ_CADIKK010000013.1"/>
</dbReference>
<dbReference type="GO" id="GO:0005886">
    <property type="term" value="C:plasma membrane"/>
    <property type="evidence" value="ECO:0007669"/>
    <property type="project" value="UniProtKB-SubCell"/>
</dbReference>
<evidence type="ECO:0000256" key="2">
    <source>
        <dbReference type="ARBA" id="ARBA00022692"/>
    </source>
</evidence>
<feature type="transmembrane region" description="Helical" evidence="5">
    <location>
        <begin position="73"/>
        <end position="92"/>
    </location>
</feature>
<dbReference type="Proteomes" id="UP000494365">
    <property type="component" value="Unassembled WGS sequence"/>
</dbReference>
<dbReference type="PANTHER" id="PTHR42744:SF1">
    <property type="entry name" value="BINDING-PROTEIN-DEPENDENT TRANSPORT SYSTEMS INNER MEMBRANE COMPONENT"/>
    <property type="match status" value="1"/>
</dbReference>
<proteinExistence type="inferred from homology"/>
<comment type="subcellular location">
    <subcellularLocation>
        <location evidence="1 5">Cell membrane</location>
        <topology evidence="1 5">Multi-pass membrane protein</topology>
    </subcellularLocation>
</comment>
<accession>A0A6S7B748</accession>
<feature type="transmembrane region" description="Helical" evidence="5">
    <location>
        <begin position="341"/>
        <end position="362"/>
    </location>
</feature>
<keyword evidence="4 5" id="KW-0472">Membrane</keyword>
<dbReference type="GO" id="GO:0055085">
    <property type="term" value="P:transmembrane transport"/>
    <property type="evidence" value="ECO:0007669"/>
    <property type="project" value="InterPro"/>
</dbReference>
<feature type="transmembrane region" description="Helical" evidence="5">
    <location>
        <begin position="445"/>
        <end position="471"/>
    </location>
</feature>
<dbReference type="PANTHER" id="PTHR42744">
    <property type="entry name" value="BINDING-PROTEIN-DEPENDENT TRANSPORT SYSTEMS INNER MEMBRANE COMPONENT"/>
    <property type="match status" value="1"/>
</dbReference>
<protein>
    <recommendedName>
        <fullName evidence="6">ABC transmembrane type-1 domain-containing protein</fullName>
    </recommendedName>
</protein>
<evidence type="ECO:0000313" key="7">
    <source>
        <dbReference type="EMBL" id="CAB3790428.1"/>
    </source>
</evidence>
<feature type="transmembrane region" description="Helical" evidence="5">
    <location>
        <begin position="190"/>
        <end position="211"/>
    </location>
</feature>
<dbReference type="AlphaFoldDB" id="A0A6S7B748"/>
<dbReference type="Gene3D" id="1.10.3720.10">
    <property type="entry name" value="MetI-like"/>
    <property type="match status" value="2"/>
</dbReference>
<evidence type="ECO:0000256" key="1">
    <source>
        <dbReference type="ARBA" id="ARBA00004651"/>
    </source>
</evidence>
<feature type="transmembrane region" description="Helical" evidence="5">
    <location>
        <begin position="492"/>
        <end position="513"/>
    </location>
</feature>
<keyword evidence="3 5" id="KW-1133">Transmembrane helix</keyword>
<dbReference type="EMBL" id="CADIKK010000013">
    <property type="protein sequence ID" value="CAB3790428.1"/>
    <property type="molecule type" value="Genomic_DNA"/>
</dbReference>
<keyword evidence="2 5" id="KW-0812">Transmembrane</keyword>
<keyword evidence="8" id="KW-1185">Reference proteome</keyword>
<feature type="transmembrane region" description="Helical" evidence="5">
    <location>
        <begin position="243"/>
        <end position="263"/>
    </location>
</feature>
<dbReference type="CDD" id="cd06261">
    <property type="entry name" value="TM_PBP2"/>
    <property type="match status" value="2"/>
</dbReference>
<feature type="transmembrane region" description="Helical" evidence="5">
    <location>
        <begin position="374"/>
        <end position="405"/>
    </location>
</feature>
<evidence type="ECO:0000259" key="6">
    <source>
        <dbReference type="PROSITE" id="PS50928"/>
    </source>
</evidence>
<dbReference type="InterPro" id="IPR000515">
    <property type="entry name" value="MetI-like"/>
</dbReference>
<feature type="transmembrane region" description="Helical" evidence="5">
    <location>
        <begin position="550"/>
        <end position="569"/>
    </location>
</feature>
<dbReference type="Pfam" id="PF00528">
    <property type="entry name" value="BPD_transp_1"/>
    <property type="match status" value="2"/>
</dbReference>
<sequence>MDFSFDLKRTANASAWRVLPNRWDFVAFPLIICIIAMAAIGFHETLAPMSTLKTQTISLDPANLPEYAMRTTLRMLAAMAAALTFTLVYGTLAAKSRRAGMVLVPILDILQSVPVLGYISFTVTFFLALFPGRVLGAELAAIFAIFTSQAWNMTFSFYQSLRTVPRDLDEVSRGFHLTSWQRFWKLEVPFSMPGLIWNMMMSMSGGWFFVVASESITVGNNTITLPGIGAFLAQAISEKNLHAIGWVILAMTVVILAYDQFLFRPLVAWADKFRMETTSSGDAPESWLLDLIRRTRLIHRLLVPLGWMFAKAARVRFQLPAFSAPRFQIPHREKNSKLGDILWAALVLAATVYVVYRVFLYVRTGVTLDEVGHVFVLALITLLRVVVLIAIASVIWVPIGVLIGLRPALAEKIQPLAQFLAAFPANLLFPVFVIVIVRFHLNPDIWLSPLIVLGTQWYILFNVIAGASSYPNDYREAAKNFHIRGWQWWRQAMLPGIFPYYVTGAITASGGAWNASIVAEFVQWGDTKVAAHGLGAYIAQTTAAGDYPKIIVGIAVMSLFVTLFNRLLWRPMYAYAEAKLRLD</sequence>
<gene>
    <name evidence="7" type="ORF">LMG28614_03067</name>
</gene>